<sequence length="891" mass="101867">MSTLELEESSNNIEDCNGFFNKDHSKFFQNNSFEKLENVGSTLFSRTYKVFSTKCNKIFILNKIIFSQKYTLKNFIADLKQYQKIELHANILKFVSIIEQSTNKAIFVHEYANDGTLRQYLKRNSNIINWNDKLRLAKQLNSAIKCLHENDIIHMNLNSENIFVHRGDIKLSAFQYYHNVSDIFKFMPYIDSQYLENVEMYKFNKSSDIYSIGILLWEISSGIIPFKSKLTNDISLFKEIINGKREVAIIGTPTNYKKIYTECWQHHSDNRPTIQHIFKCLNNININNYDKLNFDEEIIVESNKIKHENSASNITGISQHYHNEVTNELKLISSIVTFLKKTLNEKNLFEDQNNIAEDQNDILPVCINKQSDIDNEQKFLYDLNQLFISQFNIQGVSKYTSSSIIYHINKFISDNHQIQSKVFYKYNNHQYRSCFTSIIGFFYEHGIGTVVDHYKAFEMYKQAADECSFTSNNSLQNTDNFLKENRRVGLISLGLLYLYGQGVAINQQKALQLFLQSVSIGSSLGKCYVADCYYYGYGTIEDKFLTFAWSLKAAKEGNARAQNMVGYSYMCDVGISKSNDEAFKWFMKSAENGNYLAYNNLGNCYQYGIGTSVDKKKAFEFYLKSAYGENGVGQYNLGNCYQYAIGTSKNLFKAFNWYLKSANLGYSLGQNNLGYCYEFGIGTFTERKKAFEWYMKSAGGGSSLGQNSLGDCYRHGVETSKNEKLAFEWYMKSAEGGCSSGQNNLGDCYRYGIGTTIDRDLAFKWYMKSAEDGNSSGQHNLGCCYKYGIGTYIDEKKAFVWHMKSNSVTINLPIANAETVIFNESVNVTTNESANVTSNESANVTINESTNTVSANVAVSKRATNANTKSKFISLFKNRIKKDRDHKIASG</sequence>
<evidence type="ECO:0000313" key="4">
    <source>
        <dbReference type="Proteomes" id="UP000266673"/>
    </source>
</evidence>
<dbReference type="SUPFAM" id="SSF56112">
    <property type="entry name" value="Protein kinase-like (PK-like)"/>
    <property type="match status" value="1"/>
</dbReference>
<protein>
    <recommendedName>
        <fullName evidence="2">Protein kinase domain-containing protein</fullName>
    </recommendedName>
</protein>
<dbReference type="SUPFAM" id="SSF81901">
    <property type="entry name" value="HCP-like"/>
    <property type="match status" value="2"/>
</dbReference>
<dbReference type="PROSITE" id="PS50011">
    <property type="entry name" value="PROTEIN_KINASE_DOM"/>
    <property type="match status" value="1"/>
</dbReference>
<gene>
    <name evidence="3" type="ORF">C2G38_2195747</name>
</gene>
<dbReference type="PANTHER" id="PTHR11102:SF160">
    <property type="entry name" value="ERAD-ASSOCIATED E3 UBIQUITIN-PROTEIN LIGASE COMPONENT HRD3"/>
    <property type="match status" value="1"/>
</dbReference>
<keyword evidence="4" id="KW-1185">Reference proteome</keyword>
<evidence type="ECO:0000256" key="1">
    <source>
        <dbReference type="ARBA" id="ARBA00038101"/>
    </source>
</evidence>
<reference evidence="3 4" key="1">
    <citation type="submission" date="2018-06" db="EMBL/GenBank/DDBJ databases">
        <title>Comparative genomics reveals the genomic features of Rhizophagus irregularis, R. cerebriforme, R. diaphanum and Gigaspora rosea, and their symbiotic lifestyle signature.</title>
        <authorList>
            <person name="Morin E."/>
            <person name="San Clemente H."/>
            <person name="Chen E.C.H."/>
            <person name="De La Providencia I."/>
            <person name="Hainaut M."/>
            <person name="Kuo A."/>
            <person name="Kohler A."/>
            <person name="Murat C."/>
            <person name="Tang N."/>
            <person name="Roy S."/>
            <person name="Loubradou J."/>
            <person name="Henrissat B."/>
            <person name="Grigoriev I.V."/>
            <person name="Corradi N."/>
            <person name="Roux C."/>
            <person name="Martin F.M."/>
        </authorList>
    </citation>
    <scope>NUCLEOTIDE SEQUENCE [LARGE SCALE GENOMIC DNA]</scope>
    <source>
        <strain evidence="3 4">DAOM 194757</strain>
    </source>
</reference>
<comment type="similarity">
    <text evidence="1">Belongs to the sel-1 family.</text>
</comment>
<dbReference type="PANTHER" id="PTHR11102">
    <property type="entry name" value="SEL-1-LIKE PROTEIN"/>
    <property type="match status" value="1"/>
</dbReference>
<evidence type="ECO:0000313" key="3">
    <source>
        <dbReference type="EMBL" id="RIB14212.1"/>
    </source>
</evidence>
<dbReference type="InterPro" id="IPR050767">
    <property type="entry name" value="Sel1_AlgK"/>
</dbReference>
<name>A0A397UWQ1_9GLOM</name>
<dbReference type="InterPro" id="IPR006597">
    <property type="entry name" value="Sel1-like"/>
</dbReference>
<dbReference type="Pfam" id="PF08238">
    <property type="entry name" value="Sel1"/>
    <property type="match status" value="10"/>
</dbReference>
<dbReference type="CDD" id="cd00180">
    <property type="entry name" value="PKc"/>
    <property type="match status" value="1"/>
</dbReference>
<comment type="caution">
    <text evidence="3">The sequence shown here is derived from an EMBL/GenBank/DDBJ whole genome shotgun (WGS) entry which is preliminary data.</text>
</comment>
<dbReference type="InterPro" id="IPR001245">
    <property type="entry name" value="Ser-Thr/Tyr_kinase_cat_dom"/>
</dbReference>
<evidence type="ECO:0000259" key="2">
    <source>
        <dbReference type="PROSITE" id="PS50011"/>
    </source>
</evidence>
<accession>A0A397UWQ1</accession>
<dbReference type="EMBL" id="QKWP01000852">
    <property type="protein sequence ID" value="RIB14212.1"/>
    <property type="molecule type" value="Genomic_DNA"/>
</dbReference>
<dbReference type="Gene3D" id="1.25.40.10">
    <property type="entry name" value="Tetratricopeptide repeat domain"/>
    <property type="match status" value="3"/>
</dbReference>
<dbReference type="SMART" id="SM00671">
    <property type="entry name" value="SEL1"/>
    <property type="match status" value="10"/>
</dbReference>
<dbReference type="GO" id="GO:0004672">
    <property type="term" value="F:protein kinase activity"/>
    <property type="evidence" value="ECO:0007669"/>
    <property type="project" value="InterPro"/>
</dbReference>
<dbReference type="AlphaFoldDB" id="A0A397UWQ1"/>
<dbReference type="STRING" id="44941.A0A397UWQ1"/>
<dbReference type="Proteomes" id="UP000266673">
    <property type="component" value="Unassembled WGS sequence"/>
</dbReference>
<proteinExistence type="inferred from homology"/>
<dbReference type="Pfam" id="PF07714">
    <property type="entry name" value="PK_Tyr_Ser-Thr"/>
    <property type="match status" value="1"/>
</dbReference>
<dbReference type="Gene3D" id="1.10.510.10">
    <property type="entry name" value="Transferase(Phosphotransferase) domain 1"/>
    <property type="match status" value="1"/>
</dbReference>
<dbReference type="InterPro" id="IPR000719">
    <property type="entry name" value="Prot_kinase_dom"/>
</dbReference>
<feature type="domain" description="Protein kinase" evidence="2">
    <location>
        <begin position="33"/>
        <end position="286"/>
    </location>
</feature>
<dbReference type="InterPro" id="IPR011990">
    <property type="entry name" value="TPR-like_helical_dom_sf"/>
</dbReference>
<organism evidence="3 4">
    <name type="scientific">Gigaspora rosea</name>
    <dbReference type="NCBI Taxonomy" id="44941"/>
    <lineage>
        <taxon>Eukaryota</taxon>
        <taxon>Fungi</taxon>
        <taxon>Fungi incertae sedis</taxon>
        <taxon>Mucoromycota</taxon>
        <taxon>Glomeromycotina</taxon>
        <taxon>Glomeromycetes</taxon>
        <taxon>Diversisporales</taxon>
        <taxon>Gigasporaceae</taxon>
        <taxon>Gigaspora</taxon>
    </lineage>
</organism>
<dbReference type="InterPro" id="IPR011009">
    <property type="entry name" value="Kinase-like_dom_sf"/>
</dbReference>
<dbReference type="OrthoDB" id="272077at2759"/>
<dbReference type="GO" id="GO:0005524">
    <property type="term" value="F:ATP binding"/>
    <property type="evidence" value="ECO:0007669"/>
    <property type="project" value="InterPro"/>
</dbReference>